<dbReference type="RefSeq" id="WP_193189480.1">
    <property type="nucleotide sequence ID" value="NZ_JACZFR010000007.1"/>
</dbReference>
<protein>
    <submittedName>
        <fullName evidence="2">Peroxiredoxin family protein</fullName>
        <ecNumber evidence="2">1.11.1.24</ecNumber>
    </submittedName>
</protein>
<keyword evidence="2" id="KW-0575">Peroxidase</keyword>
<dbReference type="Proteomes" id="UP001596425">
    <property type="component" value="Unassembled WGS sequence"/>
</dbReference>
<dbReference type="Gene3D" id="3.40.30.10">
    <property type="entry name" value="Glutaredoxin"/>
    <property type="match status" value="1"/>
</dbReference>
<organism evidence="2 3">
    <name type="scientific">Microbulbifer taiwanensis</name>
    <dbReference type="NCBI Taxonomy" id="986746"/>
    <lineage>
        <taxon>Bacteria</taxon>
        <taxon>Pseudomonadati</taxon>
        <taxon>Pseudomonadota</taxon>
        <taxon>Gammaproteobacteria</taxon>
        <taxon>Cellvibrionales</taxon>
        <taxon>Microbulbiferaceae</taxon>
        <taxon>Microbulbifer</taxon>
    </lineage>
</organism>
<dbReference type="Pfam" id="PF08534">
    <property type="entry name" value="Redoxin"/>
    <property type="match status" value="1"/>
</dbReference>
<feature type="domain" description="Redoxin" evidence="1">
    <location>
        <begin position="8"/>
        <end position="137"/>
    </location>
</feature>
<dbReference type="EMBL" id="JBHSVR010000001">
    <property type="protein sequence ID" value="MFC6633045.1"/>
    <property type="molecule type" value="Genomic_DNA"/>
</dbReference>
<dbReference type="InterPro" id="IPR036249">
    <property type="entry name" value="Thioredoxin-like_sf"/>
</dbReference>
<gene>
    <name evidence="2" type="ORF">ACFQBM_07140</name>
</gene>
<dbReference type="PANTHER" id="PTHR42852">
    <property type="entry name" value="THIOL:DISULFIDE INTERCHANGE PROTEIN DSBE"/>
    <property type="match status" value="1"/>
</dbReference>
<proteinExistence type="predicted"/>
<reference evidence="3" key="1">
    <citation type="journal article" date="2019" name="Int. J. Syst. Evol. Microbiol.">
        <title>The Global Catalogue of Microorganisms (GCM) 10K type strain sequencing project: providing services to taxonomists for standard genome sequencing and annotation.</title>
        <authorList>
            <consortium name="The Broad Institute Genomics Platform"/>
            <consortium name="The Broad Institute Genome Sequencing Center for Infectious Disease"/>
            <person name="Wu L."/>
            <person name="Ma J."/>
        </authorList>
    </citation>
    <scope>NUCLEOTIDE SEQUENCE [LARGE SCALE GENOMIC DNA]</scope>
    <source>
        <strain evidence="3">CGMCC 1.13718</strain>
    </source>
</reference>
<name>A0ABW1YLX3_9GAMM</name>
<dbReference type="EC" id="1.11.1.24" evidence="2"/>
<keyword evidence="2" id="KW-0560">Oxidoreductase</keyword>
<comment type="caution">
    <text evidence="2">The sequence shown here is derived from an EMBL/GenBank/DDBJ whole genome shotgun (WGS) entry which is preliminary data.</text>
</comment>
<dbReference type="SUPFAM" id="SSF52833">
    <property type="entry name" value="Thioredoxin-like"/>
    <property type="match status" value="1"/>
</dbReference>
<accession>A0ABW1YLX3</accession>
<evidence type="ECO:0000259" key="1">
    <source>
        <dbReference type="Pfam" id="PF08534"/>
    </source>
</evidence>
<dbReference type="PANTHER" id="PTHR42852:SF13">
    <property type="entry name" value="PROTEIN DIPZ"/>
    <property type="match status" value="1"/>
</dbReference>
<sequence length="156" mass="16993">MSETYIEAPEIVASSWLNSERPLTLSELRGKVVLLHAFQMLCPGCLLQGTPQAAAAAECFADEPFQAIGLHTVFEHHSVMNPDALKVFAREFRLAFPIAVDQPAENSAVPVTMQKLGLQGTPSLVLIDKRGLIRFSRFGQVSDMQLGGMIGQLLAE</sequence>
<dbReference type="InterPro" id="IPR050553">
    <property type="entry name" value="Thioredoxin_ResA/DsbE_sf"/>
</dbReference>
<dbReference type="InterPro" id="IPR013740">
    <property type="entry name" value="Redoxin"/>
</dbReference>
<evidence type="ECO:0000313" key="2">
    <source>
        <dbReference type="EMBL" id="MFC6633045.1"/>
    </source>
</evidence>
<dbReference type="GO" id="GO:0140824">
    <property type="term" value="F:thioredoxin-dependent peroxiredoxin activity"/>
    <property type="evidence" value="ECO:0007669"/>
    <property type="project" value="UniProtKB-EC"/>
</dbReference>
<evidence type="ECO:0000313" key="3">
    <source>
        <dbReference type="Proteomes" id="UP001596425"/>
    </source>
</evidence>
<keyword evidence="3" id="KW-1185">Reference proteome</keyword>